<dbReference type="Proteomes" id="UP000623269">
    <property type="component" value="Unassembled WGS sequence"/>
</dbReference>
<dbReference type="AlphaFoldDB" id="A0A8J7L2X0"/>
<dbReference type="GO" id="GO:0016747">
    <property type="term" value="F:acyltransferase activity, transferring groups other than amino-acyl groups"/>
    <property type="evidence" value="ECO:0007669"/>
    <property type="project" value="InterPro"/>
</dbReference>
<dbReference type="InterPro" id="IPR045057">
    <property type="entry name" value="Gcn5-rel_NAT"/>
</dbReference>
<dbReference type="Pfam" id="PF14542">
    <property type="entry name" value="Acetyltransf_CG"/>
    <property type="match status" value="1"/>
</dbReference>
<dbReference type="InterPro" id="IPR031165">
    <property type="entry name" value="GNAT_YJDJ"/>
</dbReference>
<reference evidence="3" key="1">
    <citation type="submission" date="2020-12" db="EMBL/GenBank/DDBJ databases">
        <title>M. sibirica DSM 26468T genome.</title>
        <authorList>
            <person name="Thieme N."/>
            <person name="Rettenmaier R."/>
            <person name="Zverlov V."/>
            <person name="Liebl W."/>
        </authorList>
    </citation>
    <scope>NUCLEOTIDE SEQUENCE</scope>
    <source>
        <strain evidence="3">DSM 26468</strain>
    </source>
</reference>
<protein>
    <submittedName>
        <fullName evidence="3">N-acetyltransferase</fullName>
    </submittedName>
</protein>
<dbReference type="InterPro" id="IPR000182">
    <property type="entry name" value="GNAT_dom"/>
</dbReference>
<dbReference type="RefSeq" id="WP_197661612.1">
    <property type="nucleotide sequence ID" value="NZ_JAEAGR010000011.1"/>
</dbReference>
<feature type="domain" description="N-acetyltransferase" evidence="2">
    <location>
        <begin position="1"/>
        <end position="89"/>
    </location>
</feature>
<dbReference type="Gene3D" id="3.40.630.30">
    <property type="match status" value="1"/>
</dbReference>
<keyword evidence="4" id="KW-1185">Reference proteome</keyword>
<evidence type="ECO:0000313" key="4">
    <source>
        <dbReference type="Proteomes" id="UP000623269"/>
    </source>
</evidence>
<proteinExistence type="predicted"/>
<dbReference type="PROSITE" id="PS51729">
    <property type="entry name" value="GNAT_YJDJ"/>
    <property type="match status" value="1"/>
</dbReference>
<organism evidence="3 4">
    <name type="scientific">Mobilitalea sibirica</name>
    <dbReference type="NCBI Taxonomy" id="1462919"/>
    <lineage>
        <taxon>Bacteria</taxon>
        <taxon>Bacillati</taxon>
        <taxon>Bacillota</taxon>
        <taxon>Clostridia</taxon>
        <taxon>Lachnospirales</taxon>
        <taxon>Lachnospiraceae</taxon>
        <taxon>Mobilitalea</taxon>
    </lineage>
</organism>
<dbReference type="SUPFAM" id="SSF55729">
    <property type="entry name" value="Acyl-CoA N-acyltransferases (Nat)"/>
    <property type="match status" value="1"/>
</dbReference>
<dbReference type="InterPro" id="IPR016181">
    <property type="entry name" value="Acyl_CoA_acyltransferase"/>
</dbReference>
<comment type="caution">
    <text evidence="3">The sequence shown here is derived from an EMBL/GenBank/DDBJ whole genome shotgun (WGS) entry which is preliminary data.</text>
</comment>
<evidence type="ECO:0000259" key="2">
    <source>
        <dbReference type="PROSITE" id="PS51729"/>
    </source>
</evidence>
<dbReference type="PROSITE" id="PS51186">
    <property type="entry name" value="GNAT"/>
    <property type="match status" value="1"/>
</dbReference>
<gene>
    <name evidence="3" type="ORF">I5677_10865</name>
</gene>
<dbReference type="PANTHER" id="PTHR31435:SF10">
    <property type="entry name" value="BSR4717 PROTEIN"/>
    <property type="match status" value="1"/>
</dbReference>
<feature type="domain" description="N-acetyltransferase" evidence="1">
    <location>
        <begin position="1"/>
        <end position="91"/>
    </location>
</feature>
<evidence type="ECO:0000313" key="3">
    <source>
        <dbReference type="EMBL" id="MBH1941393.1"/>
    </source>
</evidence>
<sequence>MFEHEKNRIYMVDEDNQMLAVITFPTHSDNTVIIDHTYVSPSLRGQGIAGKLMEETVSHLRENNLKARLSCSYAREWFQRHPECNDVLDKN</sequence>
<dbReference type="CDD" id="cd04301">
    <property type="entry name" value="NAT_SF"/>
    <property type="match status" value="1"/>
</dbReference>
<evidence type="ECO:0000259" key="1">
    <source>
        <dbReference type="PROSITE" id="PS51186"/>
    </source>
</evidence>
<dbReference type="PANTHER" id="PTHR31435">
    <property type="entry name" value="PROTEIN NATD1"/>
    <property type="match status" value="1"/>
</dbReference>
<accession>A0A8J7L2X0</accession>
<dbReference type="EMBL" id="JAEAGR010000011">
    <property type="protein sequence ID" value="MBH1941393.1"/>
    <property type="molecule type" value="Genomic_DNA"/>
</dbReference>
<name>A0A8J7L2X0_9FIRM</name>